<dbReference type="GO" id="GO:0018580">
    <property type="term" value="F:nitronate monooxygenase activity"/>
    <property type="evidence" value="ECO:0007669"/>
    <property type="project" value="InterPro"/>
</dbReference>
<gene>
    <name evidence="8" type="ORF">GCM10007971_06240</name>
</gene>
<evidence type="ECO:0000256" key="7">
    <source>
        <dbReference type="ARBA" id="ARBA00023033"/>
    </source>
</evidence>
<reference evidence="8" key="2">
    <citation type="submission" date="2020-09" db="EMBL/GenBank/DDBJ databases">
        <authorList>
            <person name="Sun Q."/>
            <person name="Ohkuma M."/>
        </authorList>
    </citation>
    <scope>NUCLEOTIDE SEQUENCE</scope>
    <source>
        <strain evidence="8">JCM 17251</strain>
    </source>
</reference>
<keyword evidence="4" id="KW-0285">Flavoprotein</keyword>
<keyword evidence="6" id="KW-0560">Oxidoreductase</keyword>
<dbReference type="SUPFAM" id="SSF51412">
    <property type="entry name" value="Inosine monophosphate dehydrogenase (IMPDH)"/>
    <property type="match status" value="1"/>
</dbReference>
<keyword evidence="9" id="KW-1185">Reference proteome</keyword>
<dbReference type="Pfam" id="PF03060">
    <property type="entry name" value="NMO"/>
    <property type="match status" value="1"/>
</dbReference>
<dbReference type="AlphaFoldDB" id="A0A917XU76"/>
<comment type="similarity">
    <text evidence="2">Belongs to the nitronate monooxygenase family. NMO class I subfamily.</text>
</comment>
<dbReference type="InterPro" id="IPR004136">
    <property type="entry name" value="NMO"/>
</dbReference>
<reference evidence="8" key="1">
    <citation type="journal article" date="2014" name="Int. J. Syst. Evol. Microbiol.">
        <title>Complete genome sequence of Corynebacterium casei LMG S-19264T (=DSM 44701T), isolated from a smear-ripened cheese.</title>
        <authorList>
            <consortium name="US DOE Joint Genome Institute (JGI-PGF)"/>
            <person name="Walter F."/>
            <person name="Albersmeier A."/>
            <person name="Kalinowski J."/>
            <person name="Ruckert C."/>
        </authorList>
    </citation>
    <scope>NUCLEOTIDE SEQUENCE</scope>
    <source>
        <strain evidence="8">JCM 17251</strain>
    </source>
</reference>
<proteinExistence type="inferred from homology"/>
<dbReference type="Gene3D" id="3.20.20.70">
    <property type="entry name" value="Aldolase class I"/>
    <property type="match status" value="1"/>
</dbReference>
<keyword evidence="8" id="KW-0223">Dioxygenase</keyword>
<evidence type="ECO:0000256" key="6">
    <source>
        <dbReference type="ARBA" id="ARBA00023002"/>
    </source>
</evidence>
<dbReference type="GO" id="GO:0051213">
    <property type="term" value="F:dioxygenase activity"/>
    <property type="evidence" value="ECO:0007669"/>
    <property type="project" value="UniProtKB-KW"/>
</dbReference>
<dbReference type="PANTHER" id="PTHR42747:SF4">
    <property type="entry name" value="BLR1330 PROTEIN"/>
    <property type="match status" value="1"/>
</dbReference>
<dbReference type="RefSeq" id="WP_188855976.1">
    <property type="nucleotide sequence ID" value="NZ_BMOS01000003.1"/>
</dbReference>
<evidence type="ECO:0000313" key="8">
    <source>
        <dbReference type="EMBL" id="GGN51583.1"/>
    </source>
</evidence>
<evidence type="ECO:0000313" key="9">
    <source>
        <dbReference type="Proteomes" id="UP000624041"/>
    </source>
</evidence>
<dbReference type="InterPro" id="IPR013785">
    <property type="entry name" value="Aldolase_TIM"/>
</dbReference>
<dbReference type="CDD" id="cd04730">
    <property type="entry name" value="NPD_like"/>
    <property type="match status" value="1"/>
</dbReference>
<protein>
    <recommendedName>
        <fullName evidence="3">Probable nitronate monooxygenase</fullName>
    </recommendedName>
</protein>
<evidence type="ECO:0000256" key="3">
    <source>
        <dbReference type="ARBA" id="ARBA00013457"/>
    </source>
</evidence>
<accession>A0A917XU76</accession>
<keyword evidence="7" id="KW-0503">Monooxygenase</keyword>
<evidence type="ECO:0000256" key="1">
    <source>
        <dbReference type="ARBA" id="ARBA00003535"/>
    </source>
</evidence>
<dbReference type="Proteomes" id="UP000624041">
    <property type="component" value="Unassembled WGS sequence"/>
</dbReference>
<organism evidence="8 9">
    <name type="scientific">Oceanobacillus indicireducens</name>
    <dbReference type="NCBI Taxonomy" id="1004261"/>
    <lineage>
        <taxon>Bacteria</taxon>
        <taxon>Bacillati</taxon>
        <taxon>Bacillota</taxon>
        <taxon>Bacilli</taxon>
        <taxon>Bacillales</taxon>
        <taxon>Bacillaceae</taxon>
        <taxon>Oceanobacillus</taxon>
    </lineage>
</organism>
<name>A0A917XU76_9BACI</name>
<dbReference type="EMBL" id="BMOS01000003">
    <property type="protein sequence ID" value="GGN51583.1"/>
    <property type="molecule type" value="Genomic_DNA"/>
</dbReference>
<evidence type="ECO:0000256" key="2">
    <source>
        <dbReference type="ARBA" id="ARBA00009881"/>
    </source>
</evidence>
<comment type="caution">
    <text evidence="8">The sequence shown here is derived from an EMBL/GenBank/DDBJ whole genome shotgun (WGS) entry which is preliminary data.</text>
</comment>
<evidence type="ECO:0000256" key="5">
    <source>
        <dbReference type="ARBA" id="ARBA00022643"/>
    </source>
</evidence>
<sequence length="329" mass="35969">MTNEATKKLLQGVKLPVIMAPMFLISNPKMVLEACSSGIIGTFPALNARTTEQLDDWMQEITDGLQQLKEENGEETAPWGINFISHRSNKRFTEDLALIEKYQPPLVITSLGDPSPVVAIVKEYGGVVLSDVIDMKFAKKALEKGSDGLVLVAAGAGGHGGRLNPIAFMHEIRETFDGPIALAGTLSKGEDILVAETLGANFAYFGTKFIVAEESSAVDEYRKLVIDSSISDITYTPAFSGIHANYLTKSIVNAGLDPEQLPEKGKIDFSELGNPDVKAWRDVWGAGQGVGPIKKELTVKEITNELREEYLKAKEKIANEYHETVQRMK</sequence>
<dbReference type="PANTHER" id="PTHR42747">
    <property type="entry name" value="NITRONATE MONOOXYGENASE-RELATED"/>
    <property type="match status" value="1"/>
</dbReference>
<keyword evidence="5" id="KW-0288">FMN</keyword>
<comment type="function">
    <text evidence="1">Nitronate monooxygenase that uses molecular oxygen to catalyze the oxidative denitrification of alkyl nitronates. Acts on propionate 3-nitronate (P3N), the presumed physiological substrate. Probably functions in the detoxification of P3N, a metabolic poison produced by plants and fungi as a defense mechanism.</text>
</comment>
<evidence type="ECO:0000256" key="4">
    <source>
        <dbReference type="ARBA" id="ARBA00022630"/>
    </source>
</evidence>